<dbReference type="RefSeq" id="WP_004118260.1">
    <property type="nucleotide sequence ID" value="NZ_JAADZA010000056.1"/>
</dbReference>
<dbReference type="AlphaFoldDB" id="A0A6P1CGI1"/>
<protein>
    <submittedName>
        <fullName evidence="2">Uncharacterized protein</fullName>
    </submittedName>
</protein>
<reference evidence="2 3" key="1">
    <citation type="submission" date="2020-02" db="EMBL/GenBank/DDBJ databases">
        <title>Draft genome sequence of Rhizobium tropici.</title>
        <authorList>
            <person name="Khayi S."/>
            <person name="Jemo M."/>
        </authorList>
    </citation>
    <scope>NUCLEOTIDE SEQUENCE [LARGE SCALE GENOMIC DNA]</scope>
    <source>
        <strain evidence="2 3">A12</strain>
        <plasmid evidence="2">pA12b</plasmid>
    </source>
</reference>
<dbReference type="EMBL" id="JACHBF010000029">
    <property type="protein sequence ID" value="MBB6495412.1"/>
    <property type="molecule type" value="Genomic_DNA"/>
</dbReference>
<geneLocation type="plasmid" evidence="2">
    <name>pA12b</name>
</geneLocation>
<evidence type="ECO:0000313" key="1">
    <source>
        <dbReference type="EMBL" id="MBB6495412.1"/>
    </source>
</evidence>
<dbReference type="Pfam" id="PF22091">
    <property type="entry name" value="DUF6941"/>
    <property type="match status" value="1"/>
</dbReference>
<keyword evidence="4" id="KW-1185">Reference proteome</keyword>
<reference evidence="1 4" key="2">
    <citation type="submission" date="2020-08" db="EMBL/GenBank/DDBJ databases">
        <title>Genomic Encyclopedia of Type Strains, Phase IV (KMG-V): Genome sequencing to study the core and pangenomes of soil and plant-associated prokaryotes.</title>
        <authorList>
            <person name="Whitman W."/>
        </authorList>
    </citation>
    <scope>NUCLEOTIDE SEQUENCE [LARGE SCALE GENOMIC DNA]</scope>
    <source>
        <strain evidence="1 4">SEMIA 4059</strain>
    </source>
</reference>
<accession>A0A6P1CGI1</accession>
<evidence type="ECO:0000313" key="4">
    <source>
        <dbReference type="Proteomes" id="UP000526625"/>
    </source>
</evidence>
<sequence>MAEIRARVVFCDDIRQEFNGKLILIGVYSGEIRLQAPFIQPMATWIQIFGLPAGDHKTSVTVTYEDGKNSVILGKIDVQFQISDAALPAHAFPTGLLVNFDRPGDIVVNISIDDQPTFIADRLRVSISENS</sequence>
<name>A0A6P1CGI1_RHITR</name>
<dbReference type="GeneID" id="32531237"/>
<comment type="caution">
    <text evidence="2">The sequence shown here is derived from an EMBL/GenBank/DDBJ whole genome shotgun (WGS) entry which is preliminary data.</text>
</comment>
<evidence type="ECO:0000313" key="2">
    <source>
        <dbReference type="EMBL" id="NEV14883.1"/>
    </source>
</evidence>
<keyword evidence="2" id="KW-0614">Plasmid</keyword>
<organism evidence="2 3">
    <name type="scientific">Rhizobium tropici</name>
    <dbReference type="NCBI Taxonomy" id="398"/>
    <lineage>
        <taxon>Bacteria</taxon>
        <taxon>Pseudomonadati</taxon>
        <taxon>Pseudomonadota</taxon>
        <taxon>Alphaproteobacteria</taxon>
        <taxon>Hyphomicrobiales</taxon>
        <taxon>Rhizobiaceae</taxon>
        <taxon>Rhizobium/Agrobacterium group</taxon>
        <taxon>Rhizobium</taxon>
    </lineage>
</organism>
<evidence type="ECO:0000313" key="3">
    <source>
        <dbReference type="Proteomes" id="UP000471190"/>
    </source>
</evidence>
<dbReference type="InterPro" id="IPR054221">
    <property type="entry name" value="DUF6941"/>
</dbReference>
<proteinExistence type="predicted"/>
<dbReference type="Proteomes" id="UP000526625">
    <property type="component" value="Unassembled WGS sequence"/>
</dbReference>
<dbReference type="Proteomes" id="UP000471190">
    <property type="component" value="Unassembled WGS sequence"/>
</dbReference>
<dbReference type="EMBL" id="JAADZA010000056">
    <property type="protein sequence ID" value="NEV14883.1"/>
    <property type="molecule type" value="Genomic_DNA"/>
</dbReference>
<gene>
    <name evidence="1" type="ORF">GGD45_005877</name>
    <name evidence="2" type="ORF">GXW80_28300</name>
</gene>